<reference evidence="12" key="1">
    <citation type="journal article" date="2023" name="Mol. Biol. Evol.">
        <title>Third-Generation Sequencing Reveals the Adaptive Role of the Epigenome in Three Deep-Sea Polychaetes.</title>
        <authorList>
            <person name="Perez M."/>
            <person name="Aroh O."/>
            <person name="Sun Y."/>
            <person name="Lan Y."/>
            <person name="Juniper S.K."/>
            <person name="Young C.R."/>
            <person name="Angers B."/>
            <person name="Qian P.Y."/>
        </authorList>
    </citation>
    <scope>NUCLEOTIDE SEQUENCE</scope>
    <source>
        <strain evidence="12">P08H-3</strain>
    </source>
</reference>
<keyword evidence="3 8" id="KW-0245">EGF-like domain</keyword>
<dbReference type="InterPro" id="IPR000742">
    <property type="entry name" value="EGF"/>
</dbReference>
<comment type="subcellular location">
    <subcellularLocation>
        <location evidence="1">Secreted</location>
    </subcellularLocation>
</comment>
<evidence type="ECO:0000313" key="12">
    <source>
        <dbReference type="EMBL" id="KAK2140641.1"/>
    </source>
</evidence>
<proteinExistence type="predicted"/>
<dbReference type="CDD" id="cd01450">
    <property type="entry name" value="vWFA_subfamily_ECM"/>
    <property type="match status" value="1"/>
</dbReference>
<dbReference type="GO" id="GO:0005509">
    <property type="term" value="F:calcium ion binding"/>
    <property type="evidence" value="ECO:0007669"/>
    <property type="project" value="InterPro"/>
</dbReference>
<keyword evidence="5" id="KW-0677">Repeat</keyword>
<dbReference type="GO" id="GO:0008061">
    <property type="term" value="F:chitin binding"/>
    <property type="evidence" value="ECO:0007669"/>
    <property type="project" value="InterPro"/>
</dbReference>
<dbReference type="Pfam" id="PF00008">
    <property type="entry name" value="EGF"/>
    <property type="match status" value="1"/>
</dbReference>
<evidence type="ECO:0000256" key="4">
    <source>
        <dbReference type="ARBA" id="ARBA00022729"/>
    </source>
</evidence>
<organism evidence="12 13">
    <name type="scientific">Paralvinella palmiformis</name>
    <dbReference type="NCBI Taxonomy" id="53620"/>
    <lineage>
        <taxon>Eukaryota</taxon>
        <taxon>Metazoa</taxon>
        <taxon>Spiralia</taxon>
        <taxon>Lophotrochozoa</taxon>
        <taxon>Annelida</taxon>
        <taxon>Polychaeta</taxon>
        <taxon>Sedentaria</taxon>
        <taxon>Canalipalpata</taxon>
        <taxon>Terebellida</taxon>
        <taxon>Terebelliformia</taxon>
        <taxon>Alvinellidae</taxon>
        <taxon>Paralvinella</taxon>
    </lineage>
</organism>
<dbReference type="Gene3D" id="3.40.50.410">
    <property type="entry name" value="von Willebrand factor, type A domain"/>
    <property type="match status" value="1"/>
</dbReference>
<evidence type="ECO:0000256" key="2">
    <source>
        <dbReference type="ARBA" id="ARBA00022525"/>
    </source>
</evidence>
<dbReference type="Pfam" id="PF00092">
    <property type="entry name" value="VWA"/>
    <property type="match status" value="1"/>
</dbReference>
<dbReference type="SMART" id="SM00181">
    <property type="entry name" value="EGF"/>
    <property type="match status" value="1"/>
</dbReference>
<dbReference type="PROSITE" id="PS50026">
    <property type="entry name" value="EGF_3"/>
    <property type="match status" value="1"/>
</dbReference>
<dbReference type="InterPro" id="IPR050525">
    <property type="entry name" value="ECM_Assembly_Org"/>
</dbReference>
<feature type="chain" id="PRO_5042100481" evidence="9">
    <location>
        <begin position="21"/>
        <end position="595"/>
    </location>
</feature>
<feature type="domain" description="EGF-like" evidence="10">
    <location>
        <begin position="485"/>
        <end position="520"/>
    </location>
</feature>
<evidence type="ECO:0000256" key="3">
    <source>
        <dbReference type="ARBA" id="ARBA00022536"/>
    </source>
</evidence>
<dbReference type="PRINTS" id="PR00453">
    <property type="entry name" value="VWFADOMAIN"/>
</dbReference>
<dbReference type="InterPro" id="IPR036508">
    <property type="entry name" value="Chitin-bd_dom_sf"/>
</dbReference>
<dbReference type="SUPFAM" id="SSF57625">
    <property type="entry name" value="Invertebrate chitin-binding proteins"/>
    <property type="match status" value="1"/>
</dbReference>
<evidence type="ECO:0000313" key="13">
    <source>
        <dbReference type="Proteomes" id="UP001208570"/>
    </source>
</evidence>
<dbReference type="InterPro" id="IPR002035">
    <property type="entry name" value="VWF_A"/>
</dbReference>
<feature type="signal peptide" evidence="9">
    <location>
        <begin position="1"/>
        <end position="20"/>
    </location>
</feature>
<feature type="disulfide bond" evidence="8">
    <location>
        <begin position="510"/>
        <end position="519"/>
    </location>
</feature>
<dbReference type="PROSITE" id="PS01186">
    <property type="entry name" value="EGF_2"/>
    <property type="match status" value="1"/>
</dbReference>
<comment type="caution">
    <text evidence="12">The sequence shown here is derived from an EMBL/GenBank/DDBJ whole genome shotgun (WGS) entry which is preliminary data.</text>
</comment>
<dbReference type="FunFam" id="3.40.50.410:FF:000004">
    <property type="entry name" value="collagen alpha-6(VI) chain"/>
    <property type="match status" value="1"/>
</dbReference>
<dbReference type="PANTHER" id="PTHR24020:SF20">
    <property type="entry name" value="PH DOMAIN-CONTAINING PROTEIN"/>
    <property type="match status" value="1"/>
</dbReference>
<dbReference type="SUPFAM" id="SSF57196">
    <property type="entry name" value="EGF/Laminin"/>
    <property type="match status" value="1"/>
</dbReference>
<feature type="domain" description="VWFA" evidence="11">
    <location>
        <begin position="191"/>
        <end position="365"/>
    </location>
</feature>
<dbReference type="Gene3D" id="2.10.25.10">
    <property type="entry name" value="Laminin"/>
    <property type="match status" value="1"/>
</dbReference>
<dbReference type="InterPro" id="IPR036465">
    <property type="entry name" value="vWFA_dom_sf"/>
</dbReference>
<evidence type="ECO:0000256" key="6">
    <source>
        <dbReference type="ARBA" id="ARBA00023157"/>
    </source>
</evidence>
<dbReference type="PROSITE" id="PS00022">
    <property type="entry name" value="EGF_1"/>
    <property type="match status" value="1"/>
</dbReference>
<dbReference type="SUPFAM" id="SSF53300">
    <property type="entry name" value="vWA-like"/>
    <property type="match status" value="1"/>
</dbReference>
<dbReference type="Gene3D" id="2.170.140.10">
    <property type="entry name" value="Chitin binding domain"/>
    <property type="match status" value="1"/>
</dbReference>
<dbReference type="PANTHER" id="PTHR24020">
    <property type="entry name" value="COLLAGEN ALPHA"/>
    <property type="match status" value="1"/>
</dbReference>
<keyword evidence="13" id="KW-1185">Reference proteome</keyword>
<gene>
    <name evidence="12" type="ORF">LSH36_1285g00003</name>
</gene>
<dbReference type="AlphaFoldDB" id="A0AAD9ITF3"/>
<dbReference type="InterPro" id="IPR001881">
    <property type="entry name" value="EGF-like_Ca-bd_dom"/>
</dbReference>
<evidence type="ECO:0000256" key="8">
    <source>
        <dbReference type="PROSITE-ProRule" id="PRU00076"/>
    </source>
</evidence>
<feature type="disulfide bond" evidence="8">
    <location>
        <begin position="489"/>
        <end position="499"/>
    </location>
</feature>
<dbReference type="SMART" id="SM00327">
    <property type="entry name" value="VWA"/>
    <property type="match status" value="1"/>
</dbReference>
<evidence type="ECO:0000259" key="10">
    <source>
        <dbReference type="PROSITE" id="PS50026"/>
    </source>
</evidence>
<dbReference type="PROSITE" id="PS50234">
    <property type="entry name" value="VWFA"/>
    <property type="match status" value="1"/>
</dbReference>
<evidence type="ECO:0000256" key="5">
    <source>
        <dbReference type="ARBA" id="ARBA00022737"/>
    </source>
</evidence>
<evidence type="ECO:0000256" key="1">
    <source>
        <dbReference type="ARBA" id="ARBA00004613"/>
    </source>
</evidence>
<name>A0AAD9ITF3_9ANNE</name>
<dbReference type="EMBL" id="JAODUP010001285">
    <property type="protein sequence ID" value="KAK2140641.1"/>
    <property type="molecule type" value="Genomic_DNA"/>
</dbReference>
<accession>A0AAD9ITF3</accession>
<keyword evidence="2" id="KW-0964">Secreted</keyword>
<dbReference type="SMART" id="SM00179">
    <property type="entry name" value="EGF_CA"/>
    <property type="match status" value="1"/>
</dbReference>
<protein>
    <submittedName>
        <fullName evidence="12">Uncharacterized protein</fullName>
    </submittedName>
</protein>
<sequence length="595" mass="65325">MIRIGLLLVVLLGLAQRGAANQNATITPGGSGSQLVETTCNIIQSACIFDDDKLLFRRMAYVESLDGHDPDTYRDGYHGGLWQVDEAFFDVTKSVEAEHELYPYFTEIHNELSIDWHIVTWQDCRRPLVSALAARLYIQYTSRDNHNGIPRDIESQADFWKSYYRTSGSTQDFINKCNNLETGCNSTSGADIVFVLDGSGSIGSAHFEEVKEFVKDVVNDFEIGPYKIGVIQFGSSVYPEFELKQYTTRDDIKSAVDSIHYRGGGTSTHLALERLIDESFKESNGARPHGIPKVGIIMTDGQSSSYSLTISEAERAHQAGIIMIAIGVGSSIDRTELEAIASDPKCLHHFFLSGFSEIDDLKYAIEKRACEAPFVVSPGHNGTDTGGKIPPGDNINCQIKIPSAGATISLRTNSGTHSTLFLAQDTYPSSVYYEEKLDSTPQNPGVVYIRNPHVTVLDNEWLIFCNLIGTNGTETNFTFGIRPGDTTHCNPSPCLNGQCVELVNSYRCDCFDGFSGSLCESVIPPSTTTPPPTSGYDCDANNPCTPENIHNGNFYFPHHDVAKFVQCDAHGGCFVMHCAPGTIWDPNLNTCNHAP</sequence>
<keyword evidence="7" id="KW-0325">Glycoprotein</keyword>
<dbReference type="InterPro" id="IPR002557">
    <property type="entry name" value="Chitin-bd_dom"/>
</dbReference>
<evidence type="ECO:0000259" key="11">
    <source>
        <dbReference type="PROSITE" id="PS50234"/>
    </source>
</evidence>
<dbReference type="FunFam" id="2.10.25.10:FF:000066">
    <property type="entry name" value="FAT atypical cadherin 4"/>
    <property type="match status" value="1"/>
</dbReference>
<keyword evidence="6 8" id="KW-1015">Disulfide bond</keyword>
<dbReference type="Pfam" id="PF01607">
    <property type="entry name" value="CBM_14"/>
    <property type="match status" value="1"/>
</dbReference>
<evidence type="ECO:0000256" key="9">
    <source>
        <dbReference type="SAM" id="SignalP"/>
    </source>
</evidence>
<dbReference type="CDD" id="cd00054">
    <property type="entry name" value="EGF_CA"/>
    <property type="match status" value="1"/>
</dbReference>
<evidence type="ECO:0000256" key="7">
    <source>
        <dbReference type="ARBA" id="ARBA00023180"/>
    </source>
</evidence>
<dbReference type="GO" id="GO:0005576">
    <property type="term" value="C:extracellular region"/>
    <property type="evidence" value="ECO:0007669"/>
    <property type="project" value="UniProtKB-SubCell"/>
</dbReference>
<dbReference type="Proteomes" id="UP001208570">
    <property type="component" value="Unassembled WGS sequence"/>
</dbReference>
<keyword evidence="4 9" id="KW-0732">Signal</keyword>
<comment type="caution">
    <text evidence="8">Lacks conserved residue(s) required for the propagation of feature annotation.</text>
</comment>